<name>A0A6C0E0K4_9ZZZZ</name>
<sequence>MKQYVRKFNDKNIITSEIKFSECSQVGGLESLLKLKKENNDKNIFIMCPYYGENKKATNELWTGGDTQSVGSGFVNKNDAYENEYENATKREICEELYMMPNEMKLCCDAQYMGCIKNKFGVKEQIKHYVKIYSVKINNCIYMRNDNVINKKNDIRYKRIGYIIWGTFEECYDYINKMDIYDGKNSDNIDGIAIVSLDKAIEMAQYAKGRFVEYRGVSEYECEVYGG</sequence>
<reference evidence="1" key="1">
    <citation type="journal article" date="2020" name="Nature">
        <title>Giant virus diversity and host interactions through global metagenomics.</title>
        <authorList>
            <person name="Schulz F."/>
            <person name="Roux S."/>
            <person name="Paez-Espino D."/>
            <person name="Jungbluth S."/>
            <person name="Walsh D.A."/>
            <person name="Denef V.J."/>
            <person name="McMahon K.D."/>
            <person name="Konstantinidis K.T."/>
            <person name="Eloe-Fadrosh E.A."/>
            <person name="Kyrpides N.C."/>
            <person name="Woyke T."/>
        </authorList>
    </citation>
    <scope>NUCLEOTIDE SEQUENCE</scope>
    <source>
        <strain evidence="1">GVMAG-M-3300023179-103</strain>
    </source>
</reference>
<dbReference type="EMBL" id="MN739704">
    <property type="protein sequence ID" value="QHT22141.1"/>
    <property type="molecule type" value="Genomic_DNA"/>
</dbReference>
<protein>
    <submittedName>
        <fullName evidence="1">Uncharacterized protein</fullName>
    </submittedName>
</protein>
<evidence type="ECO:0000313" key="1">
    <source>
        <dbReference type="EMBL" id="QHT22141.1"/>
    </source>
</evidence>
<organism evidence="1">
    <name type="scientific">viral metagenome</name>
    <dbReference type="NCBI Taxonomy" id="1070528"/>
    <lineage>
        <taxon>unclassified sequences</taxon>
        <taxon>metagenomes</taxon>
        <taxon>organismal metagenomes</taxon>
    </lineage>
</organism>
<accession>A0A6C0E0K4</accession>
<proteinExistence type="predicted"/>
<dbReference type="AlphaFoldDB" id="A0A6C0E0K4"/>